<dbReference type="EMBL" id="JBCEZU010000045">
    <property type="protein sequence ID" value="KAK9536169.1"/>
    <property type="molecule type" value="Genomic_DNA"/>
</dbReference>
<proteinExistence type="predicted"/>
<gene>
    <name evidence="2" type="ORF">VZT92_005977</name>
</gene>
<evidence type="ECO:0000256" key="1">
    <source>
        <dbReference type="SAM" id="MobiDB-lite"/>
    </source>
</evidence>
<feature type="region of interest" description="Disordered" evidence="1">
    <location>
        <begin position="1"/>
        <end position="52"/>
    </location>
</feature>
<feature type="compositionally biased region" description="Basic and acidic residues" evidence="1">
    <location>
        <begin position="37"/>
        <end position="50"/>
    </location>
</feature>
<keyword evidence="3" id="KW-1185">Reference proteome</keyword>
<sequence>MYDLCTRPEQPESAPAHAEMEGREVAEALGRQQQESRGSEERDDKQHGLLDKAVPATANVTSATLLGKRHHSLYANLNGFEAEGIRKVSLEQLLSLQVPFLMVGMRRFWGLQT</sequence>
<evidence type="ECO:0000313" key="2">
    <source>
        <dbReference type="EMBL" id="KAK9536169.1"/>
    </source>
</evidence>
<organism evidence="2 3">
    <name type="scientific">Zoarces viviparus</name>
    <name type="common">Viviparous eelpout</name>
    <name type="synonym">Blennius viviparus</name>
    <dbReference type="NCBI Taxonomy" id="48416"/>
    <lineage>
        <taxon>Eukaryota</taxon>
        <taxon>Metazoa</taxon>
        <taxon>Chordata</taxon>
        <taxon>Craniata</taxon>
        <taxon>Vertebrata</taxon>
        <taxon>Euteleostomi</taxon>
        <taxon>Actinopterygii</taxon>
        <taxon>Neopterygii</taxon>
        <taxon>Teleostei</taxon>
        <taxon>Neoteleostei</taxon>
        <taxon>Acanthomorphata</taxon>
        <taxon>Eupercaria</taxon>
        <taxon>Perciformes</taxon>
        <taxon>Cottioidei</taxon>
        <taxon>Zoarcales</taxon>
        <taxon>Zoarcidae</taxon>
        <taxon>Zoarcinae</taxon>
        <taxon>Zoarces</taxon>
    </lineage>
</organism>
<name>A0AAW1FR50_ZOAVI</name>
<protein>
    <submittedName>
        <fullName evidence="2">Uncharacterized protein</fullName>
    </submittedName>
</protein>
<reference evidence="2 3" key="1">
    <citation type="journal article" date="2024" name="Genome Biol. Evol.">
        <title>Chromosome-level genome assembly of the viviparous eelpout Zoarces viviparus.</title>
        <authorList>
            <person name="Fuhrmann N."/>
            <person name="Brasseur M.V."/>
            <person name="Bakowski C.E."/>
            <person name="Podsiadlowski L."/>
            <person name="Prost S."/>
            <person name="Krehenwinkel H."/>
            <person name="Mayer C."/>
        </authorList>
    </citation>
    <scope>NUCLEOTIDE SEQUENCE [LARGE SCALE GENOMIC DNA]</scope>
    <source>
        <strain evidence="2">NO-MEL_2022_Ind0_liver</strain>
    </source>
</reference>
<dbReference type="AlphaFoldDB" id="A0AAW1FR50"/>
<comment type="caution">
    <text evidence="2">The sequence shown here is derived from an EMBL/GenBank/DDBJ whole genome shotgun (WGS) entry which is preliminary data.</text>
</comment>
<evidence type="ECO:0000313" key="3">
    <source>
        <dbReference type="Proteomes" id="UP001488805"/>
    </source>
</evidence>
<accession>A0AAW1FR50</accession>
<dbReference type="Proteomes" id="UP001488805">
    <property type="component" value="Unassembled WGS sequence"/>
</dbReference>